<organism evidence="1">
    <name type="scientific">freshwater metagenome</name>
    <dbReference type="NCBI Taxonomy" id="449393"/>
    <lineage>
        <taxon>unclassified sequences</taxon>
        <taxon>metagenomes</taxon>
        <taxon>ecological metagenomes</taxon>
    </lineage>
</organism>
<dbReference type="EMBL" id="CAFBLP010000100">
    <property type="protein sequence ID" value="CAB4889872.1"/>
    <property type="molecule type" value="Genomic_DNA"/>
</dbReference>
<gene>
    <name evidence="1" type="ORF">UFOPK3376_02737</name>
</gene>
<protein>
    <submittedName>
        <fullName evidence="1">Unannotated protein</fullName>
    </submittedName>
</protein>
<proteinExistence type="predicted"/>
<accession>A0A6J7F1B1</accession>
<sequence>MDDNNDLINETNKVLEDTYLRITRIEPLLRRFAMAMQDLGAPVPTGWASQIDPDVVDFGSLTRKQFDLLVCLVEDIARNRPVEVTIVRGGPSLFDPGAPAGPVAPPIGSSVHMVVPR</sequence>
<name>A0A6J7F1B1_9ZZZZ</name>
<evidence type="ECO:0000313" key="1">
    <source>
        <dbReference type="EMBL" id="CAB4889872.1"/>
    </source>
</evidence>
<reference evidence="1" key="1">
    <citation type="submission" date="2020-05" db="EMBL/GenBank/DDBJ databases">
        <authorList>
            <person name="Chiriac C."/>
            <person name="Salcher M."/>
            <person name="Ghai R."/>
            <person name="Kavagutti S V."/>
        </authorList>
    </citation>
    <scope>NUCLEOTIDE SEQUENCE</scope>
</reference>
<dbReference type="AlphaFoldDB" id="A0A6J7F1B1"/>